<comment type="catalytic activity">
    <reaction evidence="1 10">
        <text>Transfers a segment of a (1-&gt;4)-alpha-D-glucan to a new position in an acceptor, which may be glucose or a (1-&gt;4)-alpha-D-glucan.</text>
        <dbReference type="EC" id="2.4.1.25"/>
    </reaction>
</comment>
<dbReference type="PANTHER" id="PTHR32438">
    <property type="entry name" value="4-ALPHA-GLUCANOTRANSFERASE DPE1, CHLOROPLASTIC/AMYLOPLASTIC"/>
    <property type="match status" value="1"/>
</dbReference>
<dbReference type="RefSeq" id="WP_124542472.1">
    <property type="nucleotide sequence ID" value="NZ_QUSW01000006.1"/>
</dbReference>
<evidence type="ECO:0000256" key="9">
    <source>
        <dbReference type="ARBA" id="ARBA00031501"/>
    </source>
</evidence>
<evidence type="ECO:0000256" key="7">
    <source>
        <dbReference type="ARBA" id="ARBA00023277"/>
    </source>
</evidence>
<protein>
    <recommendedName>
        <fullName evidence="4 10">4-alpha-glucanotransferase</fullName>
        <ecNumber evidence="3 10">2.4.1.25</ecNumber>
    </recommendedName>
    <alternativeName>
        <fullName evidence="8 10">Amylomaltase</fullName>
    </alternativeName>
    <alternativeName>
        <fullName evidence="9 10">Disproportionating enzyme</fullName>
    </alternativeName>
</protein>
<evidence type="ECO:0000256" key="8">
    <source>
        <dbReference type="ARBA" id="ARBA00031423"/>
    </source>
</evidence>
<organism evidence="11 12">
    <name type="scientific">Piscinibacter terrae</name>
    <dbReference type="NCBI Taxonomy" id="2496871"/>
    <lineage>
        <taxon>Bacteria</taxon>
        <taxon>Pseudomonadati</taxon>
        <taxon>Pseudomonadota</taxon>
        <taxon>Betaproteobacteria</taxon>
        <taxon>Burkholderiales</taxon>
        <taxon>Sphaerotilaceae</taxon>
        <taxon>Piscinibacter</taxon>
    </lineage>
</organism>
<name>A0A3N7IVS7_9BURK</name>
<reference evidence="11 12" key="1">
    <citation type="submission" date="2018-08" db="EMBL/GenBank/DDBJ databases">
        <authorList>
            <person name="Khan S.A."/>
            <person name="Jeon C.O."/>
            <person name="Chun B.H."/>
            <person name="Jeong S.E."/>
        </authorList>
    </citation>
    <scope>NUCLEOTIDE SEQUENCE [LARGE SCALE GENOMIC DNA]</scope>
    <source>
        <strain evidence="11 12">S-16</strain>
    </source>
</reference>
<dbReference type="EC" id="2.4.1.25" evidence="3 10"/>
<dbReference type="NCBIfam" id="TIGR00217">
    <property type="entry name" value="malQ"/>
    <property type="match status" value="1"/>
</dbReference>
<gene>
    <name evidence="11" type="primary">malQ</name>
    <name evidence="11" type="ORF">DZC73_21680</name>
</gene>
<evidence type="ECO:0000256" key="4">
    <source>
        <dbReference type="ARBA" id="ARBA00020295"/>
    </source>
</evidence>
<evidence type="ECO:0000256" key="5">
    <source>
        <dbReference type="ARBA" id="ARBA00022676"/>
    </source>
</evidence>
<dbReference type="Pfam" id="PF02446">
    <property type="entry name" value="Glyco_hydro_77"/>
    <property type="match status" value="1"/>
</dbReference>
<dbReference type="PANTHER" id="PTHR32438:SF5">
    <property type="entry name" value="4-ALPHA-GLUCANOTRANSFERASE DPE1, CHLOROPLASTIC_AMYLOPLASTIC"/>
    <property type="match status" value="1"/>
</dbReference>
<dbReference type="SUPFAM" id="SSF51445">
    <property type="entry name" value="(Trans)glycosidases"/>
    <property type="match status" value="1"/>
</dbReference>
<dbReference type="OrthoDB" id="9761577at2"/>
<comment type="similarity">
    <text evidence="2 10">Belongs to the disproportionating enzyme family.</text>
</comment>
<evidence type="ECO:0000313" key="12">
    <source>
        <dbReference type="Proteomes" id="UP000267464"/>
    </source>
</evidence>
<dbReference type="AlphaFoldDB" id="A0A3N7IVS7"/>
<keyword evidence="12" id="KW-1185">Reference proteome</keyword>
<dbReference type="Gene3D" id="3.20.20.80">
    <property type="entry name" value="Glycosidases"/>
    <property type="match status" value="1"/>
</dbReference>
<dbReference type="InterPro" id="IPR017853">
    <property type="entry name" value="GH"/>
</dbReference>
<dbReference type="NCBIfam" id="NF011080">
    <property type="entry name" value="PRK14508.1-3"/>
    <property type="match status" value="1"/>
</dbReference>
<proteinExistence type="inferred from homology"/>
<comment type="caution">
    <text evidence="11">The sequence shown here is derived from an EMBL/GenBank/DDBJ whole genome shotgun (WGS) entry which is preliminary data.</text>
</comment>
<keyword evidence="7 10" id="KW-0119">Carbohydrate metabolism</keyword>
<keyword evidence="6 10" id="KW-0808">Transferase</keyword>
<dbReference type="Proteomes" id="UP000267464">
    <property type="component" value="Unassembled WGS sequence"/>
</dbReference>
<accession>A0A3N7IVS7</accession>
<evidence type="ECO:0000256" key="10">
    <source>
        <dbReference type="RuleBase" id="RU361207"/>
    </source>
</evidence>
<evidence type="ECO:0000256" key="3">
    <source>
        <dbReference type="ARBA" id="ARBA00012560"/>
    </source>
</evidence>
<dbReference type="InterPro" id="IPR003385">
    <property type="entry name" value="Glyco_hydro_77"/>
</dbReference>
<evidence type="ECO:0000256" key="1">
    <source>
        <dbReference type="ARBA" id="ARBA00000439"/>
    </source>
</evidence>
<evidence type="ECO:0000256" key="2">
    <source>
        <dbReference type="ARBA" id="ARBA00005684"/>
    </source>
</evidence>
<dbReference type="EMBL" id="QUSW01000006">
    <property type="protein sequence ID" value="RQP22892.1"/>
    <property type="molecule type" value="Genomic_DNA"/>
</dbReference>
<dbReference type="GO" id="GO:0004134">
    <property type="term" value="F:4-alpha-glucanotransferase activity"/>
    <property type="evidence" value="ECO:0007669"/>
    <property type="project" value="UniProtKB-EC"/>
</dbReference>
<evidence type="ECO:0000256" key="6">
    <source>
        <dbReference type="ARBA" id="ARBA00022679"/>
    </source>
</evidence>
<keyword evidence="5 10" id="KW-0328">Glycosyltransferase</keyword>
<sequence>MRFPRCSGVLLHPTSLPGSHGSGDFGADAHRFVDWLAEAGQTLWQMLPLGGIGPGNSPYMSSSAFAGNVLLVDLQDLRERGWLEAGDLAPVEGLVAGKVDFCVVVPFRMERLARAAARFAASTNATDRADFDAFCAEHASWLDDYAMFMALADHFAWRDWSEWPDGLAARDAIALIRARDEHANRIAFWRFCQWRFFRQWQRLKDHAASRGVRIVGDAPIFIAYQSAECWARPELFDLDERGQPRAVAGVPPDTFSATGQRWGNPLYRWSAHAAENYAWWIERVRRTLEMVDIVRIDHFRGFAAYWEIPAHEPTAERGQWVPGPGAALFDAIARELGDIPIIAEDLGVITPDVDALRQQFELPGMRILQFAFDAGSGNHFLPHHHERDTVVYTGTHDNDTTLGWWHQASTHEREHAKAYLRTDGQEIHWDLIRASCASVADMAVHPMQDVLGLDGSHRMNFPGKAEGYWEWRFSWDQLAPAHTARLKDLCRLCGRDGTPVTPRC</sequence>
<dbReference type="GO" id="GO:0005975">
    <property type="term" value="P:carbohydrate metabolic process"/>
    <property type="evidence" value="ECO:0007669"/>
    <property type="project" value="InterPro"/>
</dbReference>
<reference evidence="11 12" key="2">
    <citation type="submission" date="2018-12" db="EMBL/GenBank/DDBJ databases">
        <title>Rhizobacter gummiphilus sp. nov., a rubber-degrading bacterium isolated from the soil of a botanical garden in Japan.</title>
        <authorList>
            <person name="Shunsuke S.S."/>
        </authorList>
    </citation>
    <scope>NUCLEOTIDE SEQUENCE [LARGE SCALE GENOMIC DNA]</scope>
    <source>
        <strain evidence="11 12">S-16</strain>
    </source>
</reference>
<evidence type="ECO:0000313" key="11">
    <source>
        <dbReference type="EMBL" id="RQP22892.1"/>
    </source>
</evidence>